<gene>
    <name evidence="3" type="ORF">JF535_10110</name>
</gene>
<keyword evidence="1" id="KW-0812">Transmembrane</keyword>
<feature type="transmembrane region" description="Helical" evidence="1">
    <location>
        <begin position="47"/>
        <end position="68"/>
    </location>
</feature>
<evidence type="ECO:0000313" key="3">
    <source>
        <dbReference type="EMBL" id="MBN8431204.1"/>
    </source>
</evidence>
<evidence type="ECO:0000256" key="1">
    <source>
        <dbReference type="SAM" id="Phobius"/>
    </source>
</evidence>
<reference evidence="3 4" key="1">
    <citation type="submission" date="2020-12" db="EMBL/GenBank/DDBJ databases">
        <title>Oil enriched cultivation method for isolating marine PHA-producing bacteria.</title>
        <authorList>
            <person name="Zheng W."/>
            <person name="Yu S."/>
            <person name="Huang Y."/>
        </authorList>
    </citation>
    <scope>NUCLEOTIDE SEQUENCE [LARGE SCALE GENOMIC DNA]</scope>
    <source>
        <strain evidence="3 4">SN0-2</strain>
    </source>
</reference>
<keyword evidence="1" id="KW-1133">Transmembrane helix</keyword>
<dbReference type="InterPro" id="IPR027783">
    <property type="entry name" value="Bacterial_PH-related"/>
</dbReference>
<dbReference type="RefSeq" id="WP_207001749.1">
    <property type="nucleotide sequence ID" value="NZ_JAEKJR010000002.1"/>
</dbReference>
<name>A0ABS3E828_9GAMM</name>
<keyword evidence="1" id="KW-0472">Membrane</keyword>
<keyword evidence="4" id="KW-1185">Reference proteome</keyword>
<protein>
    <recommendedName>
        <fullName evidence="2">Bacterial Pleckstrin homology domain-containing protein</fullName>
    </recommendedName>
</protein>
<accession>A0ABS3E828</accession>
<organism evidence="3 4">
    <name type="scientific">Microbulbifer salipaludis</name>
    <dbReference type="NCBI Taxonomy" id="187980"/>
    <lineage>
        <taxon>Bacteria</taxon>
        <taxon>Pseudomonadati</taxon>
        <taxon>Pseudomonadota</taxon>
        <taxon>Gammaproteobacteria</taxon>
        <taxon>Cellvibrionales</taxon>
        <taxon>Microbulbiferaceae</taxon>
        <taxon>Microbulbifer</taxon>
    </lineage>
</organism>
<evidence type="ECO:0000259" key="2">
    <source>
        <dbReference type="Pfam" id="PF10882"/>
    </source>
</evidence>
<dbReference type="Pfam" id="PF10882">
    <property type="entry name" value="bPH_5"/>
    <property type="match status" value="1"/>
</dbReference>
<sequence>MNTPHTPSHEFSAPWGRQLTLLTGLCGLILFGISGTMLAQAPESPPLLYQLGIWLCPVIFLLGALFAVRGYRLEGDRLLVLRPGWSTRLSLQGIESAVFQPEATNGSIRIFGNGGLFGFIGLFRNQTLGRYRAFATDFSRTVVLRLPARTIVVTPDDPAGFVTQVNAAFNLAGSVPTAER</sequence>
<dbReference type="Proteomes" id="UP000664293">
    <property type="component" value="Unassembled WGS sequence"/>
</dbReference>
<feature type="transmembrane region" description="Helical" evidence="1">
    <location>
        <begin position="21"/>
        <end position="41"/>
    </location>
</feature>
<comment type="caution">
    <text evidence="3">The sequence shown here is derived from an EMBL/GenBank/DDBJ whole genome shotgun (WGS) entry which is preliminary data.</text>
</comment>
<proteinExistence type="predicted"/>
<dbReference type="EMBL" id="JAEKJR010000002">
    <property type="protein sequence ID" value="MBN8431204.1"/>
    <property type="molecule type" value="Genomic_DNA"/>
</dbReference>
<feature type="domain" description="Bacterial Pleckstrin homology" evidence="2">
    <location>
        <begin position="70"/>
        <end position="166"/>
    </location>
</feature>
<evidence type="ECO:0000313" key="4">
    <source>
        <dbReference type="Proteomes" id="UP000664293"/>
    </source>
</evidence>